<organism evidence="2">
    <name type="scientific">Veillonella dispar</name>
    <dbReference type="NCBI Taxonomy" id="39778"/>
    <lineage>
        <taxon>Bacteria</taxon>
        <taxon>Bacillati</taxon>
        <taxon>Bacillota</taxon>
        <taxon>Negativicutes</taxon>
        <taxon>Veillonellales</taxon>
        <taxon>Veillonellaceae</taxon>
        <taxon>Veillonella</taxon>
    </lineage>
</organism>
<proteinExistence type="predicted"/>
<feature type="coiled-coil region" evidence="1">
    <location>
        <begin position="39"/>
        <end position="66"/>
    </location>
</feature>
<accession>A0A6N3CF92</accession>
<sequence>MDKSLLIRDDDLKIEFTRIDLFDILPEDIERRDRIITSLNKLEIQQEVLLHKLDEYKSEIERLSNNSDNVDYIIAVSSGVIAAIIDSLWVGEFSYERGKAWSNRKVNDTVMKVAKSQGYKGDRLNGAIKYLEDNFKIPSDNSWKGKGVGITPKSHHLDDLAHHPTIVGLFFSILTQFTKKAYFSNSEGEFIPITITDDGELIGHDIVHKFYAGTINWFFHLISDMSGSNKTSGAGMGIPGPIVSMLKEISGLPLIKNTNLSELLHKIYTKDRFDLRGELAVLHELGRQAVPVIINEVIVRGSYFIRRLYNELKQHDSIRELNWKKIIPYNNRTINRMLTIATGTFTAVDLLDAGVRSSIKTGGTINPAFWKSFILRVNFIGIGRFAIACYSDVKMGLELESTKTSFLEKQMEYLYNLNAIVLYKQADMFIEAKSVEKAISELEKKVVEIEGYYRNQWELINTSMNNISGYSQLIDHSNPGLTAQLLEILE</sequence>
<keyword evidence="1" id="KW-0175">Coiled coil</keyword>
<dbReference type="RefSeq" id="WP_156719769.1">
    <property type="nucleotide sequence ID" value="NZ_CACRUF010000040.1"/>
</dbReference>
<protein>
    <submittedName>
        <fullName evidence="2">Uncharacterized protein</fullName>
    </submittedName>
</protein>
<name>A0A6N3CF92_9FIRM</name>
<dbReference type="AlphaFoldDB" id="A0A6N3CF92"/>
<gene>
    <name evidence="2" type="ORF">VDLFYP95_01620</name>
</gene>
<evidence type="ECO:0000256" key="1">
    <source>
        <dbReference type="SAM" id="Coils"/>
    </source>
</evidence>
<evidence type="ECO:0000313" key="2">
    <source>
        <dbReference type="EMBL" id="VYU14014.1"/>
    </source>
</evidence>
<dbReference type="EMBL" id="CACRUF010000040">
    <property type="protein sequence ID" value="VYU14014.1"/>
    <property type="molecule type" value="Genomic_DNA"/>
</dbReference>
<reference evidence="2" key="1">
    <citation type="submission" date="2019-11" db="EMBL/GenBank/DDBJ databases">
        <authorList>
            <person name="Feng L."/>
        </authorList>
    </citation>
    <scope>NUCLEOTIDE SEQUENCE</scope>
    <source>
        <strain evidence="2">VdisparLFYP95</strain>
    </source>
</reference>